<keyword evidence="12" id="KW-0256">Endoplasmic reticulum</keyword>
<organism evidence="22 23">
    <name type="scientific">Roseisolibacter agri</name>
    <dbReference type="NCBI Taxonomy" id="2014610"/>
    <lineage>
        <taxon>Bacteria</taxon>
        <taxon>Pseudomonadati</taxon>
        <taxon>Gemmatimonadota</taxon>
        <taxon>Gemmatimonadia</taxon>
        <taxon>Gemmatimonadales</taxon>
        <taxon>Gemmatimonadaceae</taxon>
        <taxon>Roseisolibacter</taxon>
    </lineage>
</organism>
<dbReference type="GO" id="GO:0006508">
    <property type="term" value="P:proteolysis"/>
    <property type="evidence" value="ECO:0007669"/>
    <property type="project" value="UniProtKB-KW"/>
</dbReference>
<evidence type="ECO:0000256" key="2">
    <source>
        <dbReference type="ARBA" id="ARBA00004371"/>
    </source>
</evidence>
<keyword evidence="16" id="KW-0865">Zymogen</keyword>
<evidence type="ECO:0000256" key="10">
    <source>
        <dbReference type="ARBA" id="ARBA00022729"/>
    </source>
</evidence>
<dbReference type="EMBL" id="BRXS01000001">
    <property type="protein sequence ID" value="GLC24297.1"/>
    <property type="molecule type" value="Genomic_DNA"/>
</dbReference>
<gene>
    <name evidence="22" type="ORF">rosag_08100</name>
</gene>
<name>A0AA37V1U2_9BACT</name>
<keyword evidence="23" id="KW-1185">Reference proteome</keyword>
<dbReference type="Proteomes" id="UP001161325">
    <property type="component" value="Unassembled WGS sequence"/>
</dbReference>
<feature type="domain" description="Peptidase M28" evidence="21">
    <location>
        <begin position="257"/>
        <end position="452"/>
    </location>
</feature>
<evidence type="ECO:0000313" key="23">
    <source>
        <dbReference type="Proteomes" id="UP001161325"/>
    </source>
</evidence>
<comment type="subcellular location">
    <subcellularLocation>
        <location evidence="1">Endoplasmic reticulum</location>
    </subcellularLocation>
    <subcellularLocation>
        <location evidence="3">Golgi apparatus</location>
    </subcellularLocation>
    <subcellularLocation>
        <location evidence="2">Lysosome</location>
    </subcellularLocation>
    <subcellularLocation>
        <location evidence="4">Secreted</location>
    </subcellularLocation>
</comment>
<evidence type="ECO:0000256" key="18">
    <source>
        <dbReference type="ARBA" id="ARBA00023228"/>
    </source>
</evidence>
<evidence type="ECO:0000256" key="15">
    <source>
        <dbReference type="ARBA" id="ARBA00023049"/>
    </source>
</evidence>
<evidence type="ECO:0000256" key="20">
    <source>
        <dbReference type="ARBA" id="ARBA00033328"/>
    </source>
</evidence>
<keyword evidence="14" id="KW-0333">Golgi apparatus</keyword>
<dbReference type="AlphaFoldDB" id="A0AA37V1U2"/>
<keyword evidence="10" id="KW-0732">Signal</keyword>
<protein>
    <recommendedName>
        <fullName evidence="5">Carboxypeptidase Q</fullName>
    </recommendedName>
    <alternativeName>
        <fullName evidence="20">Plasma glutamate carboxypeptidase</fullName>
    </alternativeName>
</protein>
<evidence type="ECO:0000256" key="19">
    <source>
        <dbReference type="ARBA" id="ARBA00025833"/>
    </source>
</evidence>
<keyword evidence="18" id="KW-0458">Lysosome</keyword>
<evidence type="ECO:0000256" key="14">
    <source>
        <dbReference type="ARBA" id="ARBA00023034"/>
    </source>
</evidence>
<dbReference type="GO" id="GO:0070573">
    <property type="term" value="F:metallodipeptidase activity"/>
    <property type="evidence" value="ECO:0007669"/>
    <property type="project" value="InterPro"/>
</dbReference>
<sequence length="497" mass="53951">MLPRLWTAGMDSSQVVPLLQTLTDSIGPRLTGTPGIQSAHDWLVKTYAGWGVQAKNERVGTWKGWRRGPSHVDLIAPRVRTLEGTMLAWSPGTNGRDVSGPVVILPDVADSAAFAAWLPQARGKFVLVSQPHPTCRADDSWERAATPQTLARVRKERDSIRTAWTDRVRKTGLNLSLGTGTLGLALERAGALGVVASLYQGGWGVNKVFYTRNERAPALDLSCEDYTLVYRLAERGQGPQLRVRGDAQFTGEVPTFNTVATIRGSEKPDEYVVLSAHLDSWDAGSGATDNATGTVVMAEAMRLLAKAYPRPKRTIVVGHWTSEEQGLNGSRAFVEDHPEVVKGLQALFNQDNGTGRIVNVSPSGLVGAGEAWGRWASRLPSELTNQIQYRFPGSPSGGGSDNASFICAGAPAFGLGSAPWDYGTYTWHTNRDTFDKISFDDVKANATLVAMLAYLASEDPQTTSRERAVRIGDVARGTAGQWPTCQKAIRRWADYTR</sequence>
<dbReference type="Gene3D" id="3.40.630.10">
    <property type="entry name" value="Zn peptidases"/>
    <property type="match status" value="1"/>
</dbReference>
<dbReference type="GO" id="GO:0004177">
    <property type="term" value="F:aminopeptidase activity"/>
    <property type="evidence" value="ECO:0007669"/>
    <property type="project" value="UniProtKB-KW"/>
</dbReference>
<evidence type="ECO:0000256" key="11">
    <source>
        <dbReference type="ARBA" id="ARBA00022801"/>
    </source>
</evidence>
<evidence type="ECO:0000256" key="4">
    <source>
        <dbReference type="ARBA" id="ARBA00004613"/>
    </source>
</evidence>
<evidence type="ECO:0000256" key="16">
    <source>
        <dbReference type="ARBA" id="ARBA00023145"/>
    </source>
</evidence>
<comment type="subunit">
    <text evidence="19">Homodimer. The monomeric form is inactive while the homodimer is active.</text>
</comment>
<keyword evidence="22" id="KW-0031">Aminopeptidase</keyword>
<keyword evidence="8" id="KW-0645">Protease</keyword>
<evidence type="ECO:0000256" key="13">
    <source>
        <dbReference type="ARBA" id="ARBA00022833"/>
    </source>
</evidence>
<reference evidence="22" key="1">
    <citation type="submission" date="2022-08" db="EMBL/GenBank/DDBJ databases">
        <title>Draft genome sequencing of Roseisolibacter agri AW1220.</title>
        <authorList>
            <person name="Tobiishi Y."/>
            <person name="Tonouchi A."/>
        </authorList>
    </citation>
    <scope>NUCLEOTIDE SEQUENCE</scope>
    <source>
        <strain evidence="22">AW1220</strain>
    </source>
</reference>
<keyword evidence="11" id="KW-0378">Hydrolase</keyword>
<evidence type="ECO:0000259" key="21">
    <source>
        <dbReference type="Pfam" id="PF04389"/>
    </source>
</evidence>
<evidence type="ECO:0000313" key="22">
    <source>
        <dbReference type="EMBL" id="GLC24297.1"/>
    </source>
</evidence>
<dbReference type="InterPro" id="IPR039866">
    <property type="entry name" value="CPQ"/>
</dbReference>
<dbReference type="Pfam" id="PF04389">
    <property type="entry name" value="Peptidase_M28"/>
    <property type="match status" value="1"/>
</dbReference>
<evidence type="ECO:0000256" key="12">
    <source>
        <dbReference type="ARBA" id="ARBA00022824"/>
    </source>
</evidence>
<keyword evidence="17" id="KW-0325">Glycoprotein</keyword>
<dbReference type="GO" id="GO:0005576">
    <property type="term" value="C:extracellular region"/>
    <property type="evidence" value="ECO:0007669"/>
    <property type="project" value="UniProtKB-SubCell"/>
</dbReference>
<comment type="caution">
    <text evidence="22">The sequence shown here is derived from an EMBL/GenBank/DDBJ whole genome shotgun (WGS) entry which is preliminary data.</text>
</comment>
<dbReference type="GO" id="GO:0005764">
    <property type="term" value="C:lysosome"/>
    <property type="evidence" value="ECO:0007669"/>
    <property type="project" value="UniProtKB-SubCell"/>
</dbReference>
<keyword evidence="6" id="KW-0964">Secreted</keyword>
<dbReference type="SUPFAM" id="SSF53187">
    <property type="entry name" value="Zn-dependent exopeptidases"/>
    <property type="match status" value="1"/>
</dbReference>
<keyword evidence="9" id="KW-0479">Metal-binding</keyword>
<proteinExistence type="predicted"/>
<keyword evidence="15" id="KW-0482">Metalloprotease</keyword>
<evidence type="ECO:0000256" key="3">
    <source>
        <dbReference type="ARBA" id="ARBA00004555"/>
    </source>
</evidence>
<evidence type="ECO:0000256" key="6">
    <source>
        <dbReference type="ARBA" id="ARBA00022525"/>
    </source>
</evidence>
<dbReference type="InterPro" id="IPR007484">
    <property type="entry name" value="Peptidase_M28"/>
</dbReference>
<evidence type="ECO:0000256" key="5">
    <source>
        <dbReference type="ARBA" id="ARBA00014116"/>
    </source>
</evidence>
<evidence type="ECO:0000256" key="7">
    <source>
        <dbReference type="ARBA" id="ARBA00022645"/>
    </source>
</evidence>
<dbReference type="PANTHER" id="PTHR12053">
    <property type="entry name" value="PROTEASE FAMILY M28 PLASMA GLUTAMATE CARBOXYPEPTIDASE-RELATED"/>
    <property type="match status" value="1"/>
</dbReference>
<dbReference type="GO" id="GO:0004180">
    <property type="term" value="F:carboxypeptidase activity"/>
    <property type="evidence" value="ECO:0007669"/>
    <property type="project" value="UniProtKB-KW"/>
</dbReference>
<accession>A0AA37V1U2</accession>
<dbReference type="Gene3D" id="3.50.30.30">
    <property type="match status" value="1"/>
</dbReference>
<evidence type="ECO:0000256" key="1">
    <source>
        <dbReference type="ARBA" id="ARBA00004240"/>
    </source>
</evidence>
<evidence type="ECO:0000256" key="9">
    <source>
        <dbReference type="ARBA" id="ARBA00022723"/>
    </source>
</evidence>
<keyword evidence="7" id="KW-0121">Carboxypeptidase</keyword>
<dbReference type="GO" id="GO:0046872">
    <property type="term" value="F:metal ion binding"/>
    <property type="evidence" value="ECO:0007669"/>
    <property type="project" value="UniProtKB-KW"/>
</dbReference>
<dbReference type="PANTHER" id="PTHR12053:SF3">
    <property type="entry name" value="CARBOXYPEPTIDASE Q"/>
    <property type="match status" value="1"/>
</dbReference>
<evidence type="ECO:0000256" key="17">
    <source>
        <dbReference type="ARBA" id="ARBA00023180"/>
    </source>
</evidence>
<keyword evidence="13" id="KW-0862">Zinc</keyword>
<evidence type="ECO:0000256" key="8">
    <source>
        <dbReference type="ARBA" id="ARBA00022670"/>
    </source>
</evidence>